<dbReference type="InterPro" id="IPR036286">
    <property type="entry name" value="LexA/Signal_pep-like_sf"/>
</dbReference>
<feature type="active site" evidence="6">
    <location>
        <position position="117"/>
    </location>
</feature>
<evidence type="ECO:0000256" key="7">
    <source>
        <dbReference type="RuleBase" id="RU362042"/>
    </source>
</evidence>
<sequence length="212" mass="24224">MEDLQVEDFNDPIEHKAEQTADGIKAPENQENDEEQTSIFKEIMSWVIPFAIALVAALLIKNFLIINADVPTGSMENTILPGDRFIGNRLAYVFGEPERGDIVVFRYPDDESEIYVKRVIGLPGDTIDIEDGKIYINGSAEPLQEDYLKEEWTVATGPYTFEVPEGSYFMMGDNRNDSWDARYWSNTYVTKDKILGKALFTYWPFAHFGKLE</sequence>
<feature type="active site" evidence="6">
    <location>
        <position position="74"/>
    </location>
</feature>
<dbReference type="GO" id="GO:0005886">
    <property type="term" value="C:plasma membrane"/>
    <property type="evidence" value="ECO:0007669"/>
    <property type="project" value="UniProtKB-SubCell"/>
</dbReference>
<dbReference type="CDD" id="cd06530">
    <property type="entry name" value="S26_SPase_I"/>
    <property type="match status" value="1"/>
</dbReference>
<evidence type="ECO:0000256" key="6">
    <source>
        <dbReference type="PIRSR" id="PIRSR600223-1"/>
    </source>
</evidence>
<evidence type="ECO:0000256" key="8">
    <source>
        <dbReference type="SAM" id="MobiDB-lite"/>
    </source>
</evidence>
<dbReference type="RefSeq" id="WP_172679372.1">
    <property type="nucleotide sequence ID" value="NZ_CYXX01000008.1"/>
</dbReference>
<dbReference type="PANTHER" id="PTHR43390:SF1">
    <property type="entry name" value="CHLOROPLAST PROCESSING PEPTIDASE"/>
    <property type="match status" value="1"/>
</dbReference>
<dbReference type="Proteomes" id="UP000095453">
    <property type="component" value="Unassembled WGS sequence"/>
</dbReference>
<keyword evidence="7" id="KW-0812">Transmembrane</keyword>
<keyword evidence="7" id="KW-1133">Transmembrane helix</keyword>
<evidence type="ECO:0000256" key="5">
    <source>
        <dbReference type="ARBA" id="ARBA00022801"/>
    </source>
</evidence>
<organism evidence="10 11">
    <name type="scientific">Roseburia inulinivorans</name>
    <dbReference type="NCBI Taxonomy" id="360807"/>
    <lineage>
        <taxon>Bacteria</taxon>
        <taxon>Bacillati</taxon>
        <taxon>Bacillota</taxon>
        <taxon>Clostridia</taxon>
        <taxon>Lachnospirales</taxon>
        <taxon>Lachnospiraceae</taxon>
        <taxon>Roseburia</taxon>
    </lineage>
</organism>
<evidence type="ECO:0000256" key="3">
    <source>
        <dbReference type="ARBA" id="ARBA00009370"/>
    </source>
</evidence>
<evidence type="ECO:0000256" key="2">
    <source>
        <dbReference type="ARBA" id="ARBA00004401"/>
    </source>
</evidence>
<dbReference type="GO" id="GO:0004252">
    <property type="term" value="F:serine-type endopeptidase activity"/>
    <property type="evidence" value="ECO:0007669"/>
    <property type="project" value="InterPro"/>
</dbReference>
<protein>
    <recommendedName>
        <fullName evidence="4 7">Signal peptidase I</fullName>
        <ecNumber evidence="4 7">3.4.21.89</ecNumber>
    </recommendedName>
</protein>
<dbReference type="GO" id="GO:0006465">
    <property type="term" value="P:signal peptide processing"/>
    <property type="evidence" value="ECO:0007669"/>
    <property type="project" value="InterPro"/>
</dbReference>
<proteinExistence type="inferred from homology"/>
<gene>
    <name evidence="10" type="primary">spsB_1</name>
    <name evidence="10" type="ORF">ERS852444_01289</name>
</gene>
<dbReference type="InterPro" id="IPR019757">
    <property type="entry name" value="Pept_S26A_signal_pept_1_Lys-AS"/>
</dbReference>
<evidence type="ECO:0000259" key="9">
    <source>
        <dbReference type="Pfam" id="PF10502"/>
    </source>
</evidence>
<reference evidence="10 11" key="1">
    <citation type="submission" date="2015-09" db="EMBL/GenBank/DDBJ databases">
        <authorList>
            <consortium name="Pathogen Informatics"/>
        </authorList>
    </citation>
    <scope>NUCLEOTIDE SEQUENCE [LARGE SCALE GENOMIC DNA]</scope>
    <source>
        <strain evidence="10 11">2789STDY5608887</strain>
    </source>
</reference>
<dbReference type="InterPro" id="IPR019533">
    <property type="entry name" value="Peptidase_S26"/>
</dbReference>
<keyword evidence="5 7" id="KW-0378">Hydrolase</keyword>
<feature type="region of interest" description="Disordered" evidence="8">
    <location>
        <begin position="1"/>
        <end position="35"/>
    </location>
</feature>
<dbReference type="EMBL" id="CYXX01000008">
    <property type="protein sequence ID" value="CUM96832.1"/>
    <property type="molecule type" value="Genomic_DNA"/>
</dbReference>
<dbReference type="EC" id="3.4.21.89" evidence="4 7"/>
<name>A0A173T236_9FIRM</name>
<comment type="subcellular location">
    <subcellularLocation>
        <location evidence="2">Cell membrane</location>
        <topology evidence="2">Single-pass type II membrane protein</topology>
    </subcellularLocation>
    <subcellularLocation>
        <location evidence="7">Membrane</location>
        <topology evidence="7">Single-pass type II membrane protein</topology>
    </subcellularLocation>
</comment>
<evidence type="ECO:0000313" key="11">
    <source>
        <dbReference type="Proteomes" id="UP000095453"/>
    </source>
</evidence>
<accession>A0A173T236</accession>
<comment type="catalytic activity">
    <reaction evidence="1 7">
        <text>Cleavage of hydrophobic, N-terminal signal or leader sequences from secreted and periplasmic proteins.</text>
        <dbReference type="EC" id="3.4.21.89"/>
    </reaction>
</comment>
<comment type="similarity">
    <text evidence="3 7">Belongs to the peptidase S26 family.</text>
</comment>
<dbReference type="Pfam" id="PF10502">
    <property type="entry name" value="Peptidase_S26"/>
    <property type="match status" value="1"/>
</dbReference>
<dbReference type="PROSITE" id="PS00760">
    <property type="entry name" value="SPASE_I_2"/>
    <property type="match status" value="1"/>
</dbReference>
<evidence type="ECO:0000256" key="1">
    <source>
        <dbReference type="ARBA" id="ARBA00000677"/>
    </source>
</evidence>
<evidence type="ECO:0000256" key="4">
    <source>
        <dbReference type="ARBA" id="ARBA00013208"/>
    </source>
</evidence>
<feature type="domain" description="Peptidase S26" evidence="9">
    <location>
        <begin position="44"/>
        <end position="203"/>
    </location>
</feature>
<feature type="compositionally biased region" description="Acidic residues" evidence="8">
    <location>
        <begin position="1"/>
        <end position="11"/>
    </location>
</feature>
<dbReference type="InterPro" id="IPR000223">
    <property type="entry name" value="Pept_S26A_signal_pept_1"/>
</dbReference>
<dbReference type="Gene3D" id="2.10.109.10">
    <property type="entry name" value="Umud Fragment, subunit A"/>
    <property type="match status" value="1"/>
</dbReference>
<feature type="transmembrane region" description="Helical" evidence="7">
    <location>
        <begin position="43"/>
        <end position="60"/>
    </location>
</feature>
<keyword evidence="7" id="KW-0645">Protease</keyword>
<dbReference type="GO" id="GO:0009003">
    <property type="term" value="F:signal peptidase activity"/>
    <property type="evidence" value="ECO:0007669"/>
    <property type="project" value="UniProtKB-EC"/>
</dbReference>
<evidence type="ECO:0000313" key="10">
    <source>
        <dbReference type="EMBL" id="CUM96832.1"/>
    </source>
</evidence>
<dbReference type="NCBIfam" id="TIGR02227">
    <property type="entry name" value="sigpep_I_bact"/>
    <property type="match status" value="1"/>
</dbReference>
<dbReference type="PANTHER" id="PTHR43390">
    <property type="entry name" value="SIGNAL PEPTIDASE I"/>
    <property type="match status" value="1"/>
</dbReference>
<keyword evidence="7" id="KW-0472">Membrane</keyword>
<dbReference type="PRINTS" id="PR00727">
    <property type="entry name" value="LEADERPTASE"/>
</dbReference>
<dbReference type="SUPFAM" id="SSF51306">
    <property type="entry name" value="LexA/Signal peptidase"/>
    <property type="match status" value="1"/>
</dbReference>
<dbReference type="AlphaFoldDB" id="A0A173T236"/>